<name>A0A2A4IUH0_HELVI</name>
<dbReference type="PANTHER" id="PTHR35374">
    <property type="entry name" value="CYCLIN-DEPENDENT KINASE 11A-LIKE"/>
    <property type="match status" value="1"/>
</dbReference>
<evidence type="ECO:0000313" key="2">
    <source>
        <dbReference type="EMBL" id="PCG63319.1"/>
    </source>
</evidence>
<reference evidence="2" key="1">
    <citation type="submission" date="2017-09" db="EMBL/GenBank/DDBJ databases">
        <title>Contemporary evolution of a Lepidopteran species, Heliothis virescens, in response to modern agricultural practices.</title>
        <authorList>
            <person name="Fritz M.L."/>
            <person name="Deyonke A.M."/>
            <person name="Papanicolaou A."/>
            <person name="Micinski S."/>
            <person name="Westbrook J."/>
            <person name="Gould F."/>
        </authorList>
    </citation>
    <scope>NUCLEOTIDE SEQUENCE [LARGE SCALE GENOMIC DNA]</scope>
    <source>
        <strain evidence="2">HvINT-</strain>
        <tissue evidence="2">Whole body</tissue>
    </source>
</reference>
<feature type="domain" description="DUF8207" evidence="1">
    <location>
        <begin position="130"/>
        <end position="234"/>
    </location>
</feature>
<organism evidence="2">
    <name type="scientific">Heliothis virescens</name>
    <name type="common">Tobacco budworm moth</name>
    <dbReference type="NCBI Taxonomy" id="7102"/>
    <lineage>
        <taxon>Eukaryota</taxon>
        <taxon>Metazoa</taxon>
        <taxon>Ecdysozoa</taxon>
        <taxon>Arthropoda</taxon>
        <taxon>Hexapoda</taxon>
        <taxon>Insecta</taxon>
        <taxon>Pterygota</taxon>
        <taxon>Neoptera</taxon>
        <taxon>Endopterygota</taxon>
        <taxon>Lepidoptera</taxon>
        <taxon>Glossata</taxon>
        <taxon>Ditrysia</taxon>
        <taxon>Noctuoidea</taxon>
        <taxon>Noctuidae</taxon>
        <taxon>Heliothinae</taxon>
        <taxon>Heliothis</taxon>
    </lineage>
</organism>
<gene>
    <name evidence="2" type="ORF">B5V51_12540</name>
</gene>
<evidence type="ECO:0000259" key="1">
    <source>
        <dbReference type="Pfam" id="PF26634"/>
    </source>
</evidence>
<dbReference type="Pfam" id="PF26634">
    <property type="entry name" value="DUF8207"/>
    <property type="match status" value="1"/>
</dbReference>
<accession>A0A2A4IUH0</accession>
<protein>
    <recommendedName>
        <fullName evidence="1">DUF8207 domain-containing protein</fullName>
    </recommendedName>
</protein>
<dbReference type="EMBL" id="NWSH01006644">
    <property type="protein sequence ID" value="PCG63319.1"/>
    <property type="molecule type" value="Genomic_DNA"/>
</dbReference>
<sequence>MEKNIRIELMKSVDSIKNKIKQMKNQEYAMNLSLDKMLKPIADPLKTLVDSNLSIVKNRNVENTTFSNNDSIESDDNNTSSFAKFEDCYDPKQDSEELFEKSPKMEAPDNLKISLEGHDIHDIYDGVNIPFGIRSENKKIWMGNSVVSFSKIENLNNDNVIMVKIDDRAYNLTPGLKELLLRRKPDLKLISDRDKLVYKDMLHFTNAHKRDFNPNGQIRGDKGMKYRTIIKPMLSEMSNDKTLTKLGGNLPKLKEYKKNTDLVYWDDPNELVERLQLLVASRDAGNTNHDNEIFSIIEELKEADIIKE</sequence>
<proteinExistence type="predicted"/>
<dbReference type="PANTHER" id="PTHR35374:SF1">
    <property type="entry name" value="PROTEIN KINASE DOMAIN-CONTAINING PROTEIN"/>
    <property type="match status" value="1"/>
</dbReference>
<dbReference type="InterPro" id="IPR058520">
    <property type="entry name" value="DUF8207"/>
</dbReference>
<dbReference type="AlphaFoldDB" id="A0A2A4IUH0"/>
<comment type="caution">
    <text evidence="2">The sequence shown here is derived from an EMBL/GenBank/DDBJ whole genome shotgun (WGS) entry which is preliminary data.</text>
</comment>